<comment type="caution">
    <text evidence="8">The sequence shown here is derived from an EMBL/GenBank/DDBJ whole genome shotgun (WGS) entry which is preliminary data.</text>
</comment>
<feature type="signal peptide" evidence="6">
    <location>
        <begin position="1"/>
        <end position="19"/>
    </location>
</feature>
<evidence type="ECO:0000256" key="5">
    <source>
        <dbReference type="RuleBase" id="RU361187"/>
    </source>
</evidence>
<organism evidence="8 9">
    <name type="scientific">Phomopsis amygdali</name>
    <name type="common">Fusicoccum amygdali</name>
    <dbReference type="NCBI Taxonomy" id="1214568"/>
    <lineage>
        <taxon>Eukaryota</taxon>
        <taxon>Fungi</taxon>
        <taxon>Dikarya</taxon>
        <taxon>Ascomycota</taxon>
        <taxon>Pezizomycotina</taxon>
        <taxon>Sordariomycetes</taxon>
        <taxon>Sordariomycetidae</taxon>
        <taxon>Diaporthales</taxon>
        <taxon>Diaporthaceae</taxon>
        <taxon>Diaporthe</taxon>
    </lineage>
</organism>
<dbReference type="InterPro" id="IPR041542">
    <property type="entry name" value="GH43_C2"/>
</dbReference>
<evidence type="ECO:0000256" key="3">
    <source>
        <dbReference type="ARBA" id="ARBA00023295"/>
    </source>
</evidence>
<evidence type="ECO:0000256" key="6">
    <source>
        <dbReference type="SAM" id="SignalP"/>
    </source>
</evidence>
<dbReference type="EMBL" id="JAUJFL010000011">
    <property type="protein sequence ID" value="KAK2596460.1"/>
    <property type="molecule type" value="Genomic_DNA"/>
</dbReference>
<dbReference type="PANTHER" id="PTHR42812">
    <property type="entry name" value="BETA-XYLOSIDASE"/>
    <property type="match status" value="1"/>
</dbReference>
<dbReference type="CDD" id="cd18833">
    <property type="entry name" value="GH43_PcXyl-like"/>
    <property type="match status" value="1"/>
</dbReference>
<evidence type="ECO:0000313" key="8">
    <source>
        <dbReference type="EMBL" id="KAK2596460.1"/>
    </source>
</evidence>
<accession>A0AAD9S1C1</accession>
<dbReference type="Gene3D" id="2.60.120.200">
    <property type="match status" value="1"/>
</dbReference>
<feature type="chain" id="PRO_5042038088" description="Beta-xylosidase C-terminal Concanavalin A-like domain-containing protein" evidence="6">
    <location>
        <begin position="20"/>
        <end position="578"/>
    </location>
</feature>
<dbReference type="InterPro" id="IPR051795">
    <property type="entry name" value="Glycosyl_Hydrlase_43"/>
</dbReference>
<evidence type="ECO:0000256" key="4">
    <source>
        <dbReference type="PIRSR" id="PIRSR606710-2"/>
    </source>
</evidence>
<proteinExistence type="inferred from homology"/>
<sequence length="578" mass="63156">MFFIVLFMTLLGVNWVVQAMDNSFTNPMLPGWHSDPSCTGVIAELNNTVFCTASTFLATPGLPIYASQDLVNWKLVSSALTRESQLPEISNSTAGQQSGIFAPSFRYRNGTFHLVVVSVLDDGILGTIFTTSDPYSDGAWSDPLRFSAASIDPDLFWDDDVDGQAYITFAGIQQVKIDLSTGETTIPYSIWNGTGGASPEGPHIYKPWKDGYYYLMIAEGGTELGHSETIARSTSIGGPYEAFEGNPILTNRNTTEYFQTVGHADLWQDADGNWWGVALSTRSGPEWLNYPMGRESVLFNVTWEAGGWPICQNPVQGQMTGWDLPPRSEDLPGDGPFVDDPDVVDFEEYSSMPKQFVYWRWPKSENYVVSPEEKPNALKLLPSVANLTGGEDFVSTDGITFVGRRQTDTLFNYSIDVDFGATTAEQEVGVTAFLTQDQHIDLGLVLLPSNNTTTGLDYYLRFRVTGTGNYKGPAMDTVIQLVPRTWFQPFRLGVQAVNDTHYAFSASSTIDSDSAVIMGYAPATLLSGGTGPFTGTLIGAYATSNGGTGNLPAYLSRWRYQGLGQKIGPDDYAASKTS</sequence>
<dbReference type="SUPFAM" id="SSF49899">
    <property type="entry name" value="Concanavalin A-like lectins/glucanases"/>
    <property type="match status" value="1"/>
</dbReference>
<dbReference type="Pfam" id="PF04616">
    <property type="entry name" value="Glyco_hydro_43"/>
    <property type="match status" value="1"/>
</dbReference>
<keyword evidence="2 5" id="KW-0378">Hydrolase</keyword>
<dbReference type="GO" id="GO:0005975">
    <property type="term" value="P:carbohydrate metabolic process"/>
    <property type="evidence" value="ECO:0007669"/>
    <property type="project" value="InterPro"/>
</dbReference>
<keyword evidence="6" id="KW-0732">Signal</keyword>
<name>A0AAD9S1C1_PHOAM</name>
<dbReference type="PANTHER" id="PTHR42812:SF17">
    <property type="entry name" value="BETA-XYLOSIDASE C-TERMINAL CONCANAVALIN A-LIKE DOMAIN-CONTAINING PROTEIN-RELATED"/>
    <property type="match status" value="1"/>
</dbReference>
<dbReference type="InterPro" id="IPR023296">
    <property type="entry name" value="Glyco_hydro_beta-prop_sf"/>
</dbReference>
<dbReference type="GO" id="GO:0004553">
    <property type="term" value="F:hydrolase activity, hydrolyzing O-glycosyl compounds"/>
    <property type="evidence" value="ECO:0007669"/>
    <property type="project" value="InterPro"/>
</dbReference>
<dbReference type="Pfam" id="PF17851">
    <property type="entry name" value="GH43_C2"/>
    <property type="match status" value="1"/>
</dbReference>
<feature type="site" description="Important for catalytic activity, responsible for pKa modulation of the active site Glu and correct orientation of both the proton donor and substrate" evidence="4">
    <location>
        <position position="152"/>
    </location>
</feature>
<keyword evidence="3 5" id="KW-0326">Glycosidase</keyword>
<evidence type="ECO:0000259" key="7">
    <source>
        <dbReference type="Pfam" id="PF17851"/>
    </source>
</evidence>
<comment type="similarity">
    <text evidence="1 5">Belongs to the glycosyl hydrolase 43 family.</text>
</comment>
<dbReference type="Gene3D" id="2.115.10.20">
    <property type="entry name" value="Glycosyl hydrolase domain, family 43"/>
    <property type="match status" value="1"/>
</dbReference>
<dbReference type="InterPro" id="IPR006710">
    <property type="entry name" value="Glyco_hydro_43"/>
</dbReference>
<feature type="domain" description="Beta-xylosidase C-terminal Concanavalin A-like" evidence="7">
    <location>
        <begin position="345"/>
        <end position="561"/>
    </location>
</feature>
<evidence type="ECO:0000313" key="9">
    <source>
        <dbReference type="Proteomes" id="UP001265746"/>
    </source>
</evidence>
<evidence type="ECO:0000256" key="1">
    <source>
        <dbReference type="ARBA" id="ARBA00009865"/>
    </source>
</evidence>
<dbReference type="Proteomes" id="UP001265746">
    <property type="component" value="Unassembled WGS sequence"/>
</dbReference>
<protein>
    <recommendedName>
        <fullName evidence="7">Beta-xylosidase C-terminal Concanavalin A-like domain-containing protein</fullName>
    </recommendedName>
</protein>
<gene>
    <name evidence="8" type="ORF">N8I77_013350</name>
</gene>
<reference evidence="8" key="1">
    <citation type="submission" date="2023-06" db="EMBL/GenBank/DDBJ databases">
        <authorList>
            <person name="Noh H."/>
        </authorList>
    </citation>
    <scope>NUCLEOTIDE SEQUENCE</scope>
    <source>
        <strain evidence="8">DUCC20226</strain>
    </source>
</reference>
<dbReference type="InterPro" id="IPR013320">
    <property type="entry name" value="ConA-like_dom_sf"/>
</dbReference>
<dbReference type="AlphaFoldDB" id="A0AAD9S1C1"/>
<keyword evidence="9" id="KW-1185">Reference proteome</keyword>
<evidence type="ECO:0000256" key="2">
    <source>
        <dbReference type="ARBA" id="ARBA00022801"/>
    </source>
</evidence>
<dbReference type="SUPFAM" id="SSF75005">
    <property type="entry name" value="Arabinanase/levansucrase/invertase"/>
    <property type="match status" value="1"/>
</dbReference>